<gene>
    <name evidence="8" type="primary">queE</name>
    <name evidence="10" type="ORF">GCM10011609_77360</name>
</gene>
<evidence type="ECO:0000256" key="7">
    <source>
        <dbReference type="ARBA" id="ARBA00023239"/>
    </source>
</evidence>
<evidence type="ECO:0000256" key="8">
    <source>
        <dbReference type="HAMAP-Rule" id="MF_00917"/>
    </source>
</evidence>
<evidence type="ECO:0000259" key="9">
    <source>
        <dbReference type="PROSITE" id="PS51918"/>
    </source>
</evidence>
<dbReference type="CDD" id="cd01335">
    <property type="entry name" value="Radical_SAM"/>
    <property type="match status" value="1"/>
</dbReference>
<dbReference type="Gene3D" id="3.20.20.70">
    <property type="entry name" value="Aldolase class I"/>
    <property type="match status" value="1"/>
</dbReference>
<comment type="caution">
    <text evidence="10">The sequence shown here is derived from an EMBL/GenBank/DDBJ whole genome shotgun (WGS) entry which is preliminary data.</text>
</comment>
<feature type="binding site" evidence="8">
    <location>
        <position position="51"/>
    </location>
    <ligand>
        <name>Mg(2+)</name>
        <dbReference type="ChEBI" id="CHEBI:18420"/>
    </ligand>
</feature>
<dbReference type="HAMAP" id="MF_00917">
    <property type="entry name" value="QueE"/>
    <property type="match status" value="1"/>
</dbReference>
<evidence type="ECO:0000256" key="6">
    <source>
        <dbReference type="ARBA" id="ARBA00023014"/>
    </source>
</evidence>
<keyword evidence="7 8" id="KW-0456">Lyase</keyword>
<dbReference type="EMBL" id="BMNC01000019">
    <property type="protein sequence ID" value="GGN24090.1"/>
    <property type="molecule type" value="Genomic_DNA"/>
</dbReference>
<feature type="binding site" evidence="8">
    <location>
        <position position="89"/>
    </location>
    <ligand>
        <name>substrate</name>
    </ligand>
</feature>
<comment type="pathway">
    <text evidence="8">Purine metabolism; 7-cyano-7-deazaguanine biosynthesis.</text>
</comment>
<feature type="binding site" evidence="8">
    <location>
        <position position="49"/>
    </location>
    <ligand>
        <name>[4Fe-4S] cluster</name>
        <dbReference type="ChEBI" id="CHEBI:49883"/>
        <note>4Fe-4S-S-AdoMet</note>
    </ligand>
</feature>
<dbReference type="Pfam" id="PF04055">
    <property type="entry name" value="Radical_SAM"/>
    <property type="match status" value="1"/>
</dbReference>
<keyword evidence="4 8" id="KW-0460">Magnesium</keyword>
<comment type="subunit">
    <text evidence="8">Homodimer.</text>
</comment>
<dbReference type="InterPro" id="IPR007197">
    <property type="entry name" value="rSAM"/>
</dbReference>
<keyword evidence="6 8" id="KW-0411">Iron-sulfur</keyword>
<evidence type="ECO:0000313" key="10">
    <source>
        <dbReference type="EMBL" id="GGN24090.1"/>
    </source>
</evidence>
<evidence type="ECO:0000256" key="2">
    <source>
        <dbReference type="ARBA" id="ARBA00022691"/>
    </source>
</evidence>
<keyword evidence="1 8" id="KW-0004">4Fe-4S</keyword>
<feature type="domain" description="Radical SAM core" evidence="9">
    <location>
        <begin position="29"/>
        <end position="233"/>
    </location>
</feature>
<keyword evidence="11" id="KW-1185">Reference proteome</keyword>
<keyword evidence="5 8" id="KW-0408">Iron</keyword>
<comment type="cofactor">
    <cofactor evidence="8">
        <name>[4Fe-4S] cluster</name>
        <dbReference type="ChEBI" id="CHEBI:49883"/>
    </cofactor>
    <text evidence="8">Binds 1 [4Fe-4S] cluster. The cluster is coordinated with 3 cysteines and an exchangeable S-adenosyl-L-methionine.</text>
</comment>
<keyword evidence="2 8" id="KW-0949">S-adenosyl-L-methionine</keyword>
<feature type="binding site" evidence="8">
    <location>
        <begin position="23"/>
        <end position="25"/>
    </location>
    <ligand>
        <name>substrate</name>
    </ligand>
</feature>
<evidence type="ECO:0000256" key="3">
    <source>
        <dbReference type="ARBA" id="ARBA00022723"/>
    </source>
</evidence>
<dbReference type="PANTHER" id="PTHR42836:SF1">
    <property type="entry name" value="7-CARBOXY-7-DEAZAGUANINE SYNTHASE"/>
    <property type="match status" value="1"/>
</dbReference>
<dbReference type="Proteomes" id="UP000597656">
    <property type="component" value="Unassembled WGS sequence"/>
</dbReference>
<evidence type="ECO:0000256" key="5">
    <source>
        <dbReference type="ARBA" id="ARBA00023004"/>
    </source>
</evidence>
<comment type="cofactor">
    <cofactor evidence="8">
        <name>S-adenosyl-L-methionine</name>
        <dbReference type="ChEBI" id="CHEBI:59789"/>
    </cofactor>
    <text evidence="8">Binds 1 S-adenosyl-L-methionine per subunit.</text>
</comment>
<feature type="binding site" evidence="8">
    <location>
        <position position="91"/>
    </location>
    <ligand>
        <name>S-adenosyl-L-methionine</name>
        <dbReference type="ChEBI" id="CHEBI:59789"/>
    </ligand>
</feature>
<organism evidence="10 11">
    <name type="scientific">Lentzea pudingi</name>
    <dbReference type="NCBI Taxonomy" id="1789439"/>
    <lineage>
        <taxon>Bacteria</taxon>
        <taxon>Bacillati</taxon>
        <taxon>Actinomycetota</taxon>
        <taxon>Actinomycetes</taxon>
        <taxon>Pseudonocardiales</taxon>
        <taxon>Pseudonocardiaceae</taxon>
        <taxon>Lentzea</taxon>
    </lineage>
</organism>
<protein>
    <recommendedName>
        <fullName evidence="8">7-carboxy-7-deazaguanine synthase</fullName>
        <shortName evidence="8">CDG synthase</shortName>
        <ecNumber evidence="8">4.3.99.3</ecNumber>
    </recommendedName>
    <alternativeName>
        <fullName evidence="8">Queuosine biosynthesis protein QueE</fullName>
    </alternativeName>
</protein>
<feature type="binding site" evidence="8">
    <location>
        <position position="38"/>
    </location>
    <ligand>
        <name>substrate</name>
    </ligand>
</feature>
<keyword evidence="8" id="KW-0671">Queuosine biosynthesis</keyword>
<comment type="catalytic activity">
    <reaction evidence="8">
        <text>6-carboxy-5,6,7,8-tetrahydropterin + H(+) = 7-carboxy-7-carbaguanine + NH4(+)</text>
        <dbReference type="Rhea" id="RHEA:27974"/>
        <dbReference type="ChEBI" id="CHEBI:15378"/>
        <dbReference type="ChEBI" id="CHEBI:28938"/>
        <dbReference type="ChEBI" id="CHEBI:61032"/>
        <dbReference type="ChEBI" id="CHEBI:61036"/>
        <dbReference type="EC" id="4.3.99.3"/>
    </reaction>
</comment>
<dbReference type="InterPro" id="IPR024924">
    <property type="entry name" value="7-CO-7-deazaguanine_synth-like"/>
</dbReference>
<comment type="caution">
    <text evidence="8">Lacks conserved residue(s) required for the propagation of feature annotation.</text>
</comment>
<feature type="binding site" evidence="8">
    <location>
        <position position="46"/>
    </location>
    <ligand>
        <name>[4Fe-4S] cluster</name>
        <dbReference type="ChEBI" id="CHEBI:49883"/>
        <note>4Fe-4S-S-AdoMet</note>
    </ligand>
</feature>
<proteinExistence type="inferred from homology"/>
<feature type="binding site" evidence="8">
    <location>
        <begin position="48"/>
        <end position="50"/>
    </location>
    <ligand>
        <name>S-adenosyl-L-methionine</name>
        <dbReference type="ChEBI" id="CHEBI:59789"/>
    </ligand>
</feature>
<dbReference type="InterPro" id="IPR013785">
    <property type="entry name" value="Aldolase_TIM"/>
</dbReference>
<evidence type="ECO:0000256" key="1">
    <source>
        <dbReference type="ARBA" id="ARBA00022485"/>
    </source>
</evidence>
<dbReference type="EC" id="4.3.99.3" evidence="8"/>
<evidence type="ECO:0000313" key="11">
    <source>
        <dbReference type="Proteomes" id="UP000597656"/>
    </source>
</evidence>
<evidence type="ECO:0000256" key="4">
    <source>
        <dbReference type="ARBA" id="ARBA00022842"/>
    </source>
</evidence>
<feature type="binding site" evidence="8">
    <location>
        <position position="42"/>
    </location>
    <ligand>
        <name>[4Fe-4S] cluster</name>
        <dbReference type="ChEBI" id="CHEBI:49883"/>
        <note>4Fe-4S-S-AdoMet</note>
    </ligand>
</feature>
<comment type="function">
    <text evidence="8">Catalyzes the complex heterocyclic radical-mediated conversion of 6-carboxy-5,6,7,8-tetrahydropterin (CPH4) to 7-carboxy-7-deazaguanine (CDG), a step common to the biosynthetic pathways of all 7-deazapurine-containing compounds.</text>
</comment>
<dbReference type="PIRSF" id="PIRSF000370">
    <property type="entry name" value="QueE"/>
    <property type="match status" value="1"/>
</dbReference>
<feature type="binding site" evidence="8">
    <location>
        <begin position="136"/>
        <end position="138"/>
    </location>
    <ligand>
        <name>S-adenosyl-L-methionine</name>
        <dbReference type="ChEBI" id="CHEBI:59789"/>
    </ligand>
</feature>
<dbReference type="PANTHER" id="PTHR42836">
    <property type="entry name" value="7-CARBOXY-7-DEAZAGUANINE SYNTHASE"/>
    <property type="match status" value="1"/>
</dbReference>
<comment type="similarity">
    <text evidence="8">Belongs to the radical SAM superfamily. 7-carboxy-7-deazaguanine synthase family.</text>
</comment>
<dbReference type="InterPro" id="IPR058240">
    <property type="entry name" value="rSAM_sf"/>
</dbReference>
<dbReference type="SUPFAM" id="SSF102114">
    <property type="entry name" value="Radical SAM enzymes"/>
    <property type="match status" value="1"/>
</dbReference>
<comment type="cofactor">
    <cofactor evidence="8">
        <name>Mg(2+)</name>
        <dbReference type="ChEBI" id="CHEBI:18420"/>
    </cofactor>
</comment>
<reference evidence="11" key="1">
    <citation type="journal article" date="2019" name="Int. J. Syst. Evol. Microbiol.">
        <title>The Global Catalogue of Microorganisms (GCM) 10K type strain sequencing project: providing services to taxonomists for standard genome sequencing and annotation.</title>
        <authorList>
            <consortium name="The Broad Institute Genomics Platform"/>
            <consortium name="The Broad Institute Genome Sequencing Center for Infectious Disease"/>
            <person name="Wu L."/>
            <person name="Ma J."/>
        </authorList>
    </citation>
    <scope>NUCLEOTIDE SEQUENCE [LARGE SCALE GENOMIC DNA]</scope>
    <source>
        <strain evidence="11">CGMCC 4.7319</strain>
    </source>
</reference>
<sequence length="233" mass="25323">MSAPASLGAVTETVILAEKFVSFQGEGPCMGQRCAFIRLSRCNLRCGWCDTPETWDWTRFKAAEVSSKVPIAELVSWVLERDVDMVVLTGGEPMLQQDAMAAIARGLPGVRVQVETNGTMTPIPELMSLIDLWVVSPKLANSGMSYATRIKPVALKALVETSRAAFKFVVSDLDSELDEVAKLVDDNGLAPVWVMPEGSTREEVLTGMAELVGPVGERGWNISFRLHILAGAR</sequence>
<keyword evidence="3 8" id="KW-0479">Metal-binding</keyword>
<dbReference type="SFLD" id="SFLDS00029">
    <property type="entry name" value="Radical_SAM"/>
    <property type="match status" value="1"/>
</dbReference>
<name>A0ABQ2IP02_9PSEU</name>
<dbReference type="PROSITE" id="PS51918">
    <property type="entry name" value="RADICAL_SAM"/>
    <property type="match status" value="1"/>
</dbReference>
<accession>A0ABQ2IP02</accession>